<protein>
    <recommendedName>
        <fullName evidence="8">L-lysine-epsilon aminotransferase</fullName>
        <ecNumber evidence="3">2.6.1.36</ecNumber>
    </recommendedName>
    <alternativeName>
        <fullName evidence="7">Lysine 6-aminotransferase</fullName>
    </alternativeName>
</protein>
<dbReference type="HOGENOM" id="CLU_016922_10_1_10"/>
<evidence type="ECO:0000256" key="8">
    <source>
        <dbReference type="ARBA" id="ARBA00050040"/>
    </source>
</evidence>
<evidence type="ECO:0000313" key="11">
    <source>
        <dbReference type="Proteomes" id="UP000008641"/>
    </source>
</evidence>
<reference evidence="10 11" key="1">
    <citation type="journal article" date="2011" name="Stand. Genomic Sci.">
        <title>Complete genome sequence of Weeksella virosa type strain (9751).</title>
        <authorList>
            <person name="Lang E."/>
            <person name="Teshima H."/>
            <person name="Lucas S."/>
            <person name="Lapidus A."/>
            <person name="Hammon N."/>
            <person name="Deshpande S."/>
            <person name="Nolan M."/>
            <person name="Cheng J.F."/>
            <person name="Pitluck S."/>
            <person name="Liolios K."/>
            <person name="Pagani I."/>
            <person name="Mikhailova N."/>
            <person name="Ivanova N."/>
            <person name="Mavromatis K."/>
            <person name="Pati A."/>
            <person name="Tapia R."/>
            <person name="Han C."/>
            <person name="Goodwin L."/>
            <person name="Chen A."/>
            <person name="Palaniappan K."/>
            <person name="Land M."/>
            <person name="Hauser L."/>
            <person name="Chang Y.J."/>
            <person name="Jeffries C.D."/>
            <person name="Brambilla E.M."/>
            <person name="Kopitz M."/>
            <person name="Rohde M."/>
            <person name="Goker M."/>
            <person name="Tindall B.J."/>
            <person name="Detter J.C."/>
            <person name="Woyke T."/>
            <person name="Bristow J."/>
            <person name="Eisen J.A."/>
            <person name="Markowitz V."/>
            <person name="Hugenholtz P."/>
            <person name="Klenk H.P."/>
            <person name="Kyrpides N.C."/>
        </authorList>
    </citation>
    <scope>NUCLEOTIDE SEQUENCE [LARGE SCALE GENOMIC DNA]</scope>
    <source>
        <strain evidence="11">ATCC 43766 / DSM 16922 / JCM 21250 / NBRC 16016 / NCTC 11634 / CL345/78</strain>
    </source>
</reference>
<evidence type="ECO:0000256" key="9">
    <source>
        <dbReference type="RuleBase" id="RU003560"/>
    </source>
</evidence>
<keyword evidence="5 10" id="KW-0808">Transferase</keyword>
<dbReference type="PANTHER" id="PTHR43206:SF2">
    <property type="entry name" value="4-AMINOBUTYRATE AMINOTRANSFERASE GABT"/>
    <property type="match status" value="1"/>
</dbReference>
<proteinExistence type="inferred from homology"/>
<evidence type="ECO:0000256" key="5">
    <source>
        <dbReference type="ARBA" id="ARBA00022679"/>
    </source>
</evidence>
<dbReference type="Proteomes" id="UP000008641">
    <property type="component" value="Chromosome"/>
</dbReference>
<evidence type="ECO:0000256" key="1">
    <source>
        <dbReference type="ARBA" id="ARBA00001933"/>
    </source>
</evidence>
<dbReference type="KEGG" id="wvi:Weevi_0195"/>
<dbReference type="Gene3D" id="3.90.1150.10">
    <property type="entry name" value="Aspartate Aminotransferase, domain 1"/>
    <property type="match status" value="1"/>
</dbReference>
<comment type="cofactor">
    <cofactor evidence="1">
        <name>pyridoxal 5'-phosphate</name>
        <dbReference type="ChEBI" id="CHEBI:597326"/>
    </cofactor>
</comment>
<dbReference type="GO" id="GO:0009450">
    <property type="term" value="P:gamma-aminobutyric acid catabolic process"/>
    <property type="evidence" value="ECO:0007669"/>
    <property type="project" value="TreeGrafter"/>
</dbReference>
<dbReference type="NCBIfam" id="TIGR03251">
    <property type="entry name" value="LAT_fam"/>
    <property type="match status" value="1"/>
</dbReference>
<keyword evidence="6 9" id="KW-0663">Pyridoxal phosphate</keyword>
<dbReference type="EC" id="2.6.1.36" evidence="3"/>
<dbReference type="SUPFAM" id="SSF53383">
    <property type="entry name" value="PLP-dependent transferases"/>
    <property type="match status" value="1"/>
</dbReference>
<sequence length="433" mass="49745">MKTLNLTKTVHQRLGEHILADGYNIVMDIEKSHGSYLVDKNGKKYLDFFSMFASSPIGYNHPHLVKNEAFLGKMAVNKLAVSDIYTEEFADFVDTFARVAMPKELQYSFFISGGTLAVENALKAAFDWRTRLNFTKGIEEEADQVIHFKQAFHGRSGYTLSLTNTNDPRKYEYFPKFNWPRIENPKMFFPVTDENTQQTIEAEKKAVAQIHEALRNNPNRVACIIIETIQGEGGDNYFRPEFLQKLRAICDENEILLIFDEVQTGIGMTGKMWAYQHYEIIPDIISFGKKAQVCGILANKEKLDQIPNNVFKESSRINSTFGGNFIDMIRFKLILEVIEKENLVENACVQGEYFLQKLHELQSQNPTIKNVRGKGLFIAFDLENGQLRDEFIRHCFDNQLIVLPCGEKSVRFRPHLNVTQEQIDQAVEIMKAL</sequence>
<evidence type="ECO:0000256" key="6">
    <source>
        <dbReference type="ARBA" id="ARBA00022898"/>
    </source>
</evidence>
<dbReference type="STRING" id="865938.Weevi_0195"/>
<dbReference type="RefSeq" id="WP_013597309.1">
    <property type="nucleotide sequence ID" value="NC_015144.1"/>
</dbReference>
<dbReference type="CDD" id="cd00610">
    <property type="entry name" value="OAT_like"/>
    <property type="match status" value="1"/>
</dbReference>
<evidence type="ECO:0000256" key="3">
    <source>
        <dbReference type="ARBA" id="ARBA00013071"/>
    </source>
</evidence>
<dbReference type="InterPro" id="IPR017657">
    <property type="entry name" value="L-lysine_6-transaminase"/>
</dbReference>
<evidence type="ECO:0000256" key="2">
    <source>
        <dbReference type="ARBA" id="ARBA00008954"/>
    </source>
</evidence>
<dbReference type="InterPro" id="IPR015421">
    <property type="entry name" value="PyrdxlP-dep_Trfase_major"/>
</dbReference>
<name>F0NXE3_WEEVC</name>
<dbReference type="GO" id="GO:0030170">
    <property type="term" value="F:pyridoxal phosphate binding"/>
    <property type="evidence" value="ECO:0007669"/>
    <property type="project" value="InterPro"/>
</dbReference>
<dbReference type="EMBL" id="CP002455">
    <property type="protein sequence ID" value="ADX66917.1"/>
    <property type="molecule type" value="Genomic_DNA"/>
</dbReference>
<dbReference type="eggNOG" id="COG0160">
    <property type="taxonomic scope" value="Bacteria"/>
</dbReference>
<dbReference type="PANTHER" id="PTHR43206">
    <property type="entry name" value="AMINOTRANSFERASE"/>
    <property type="match status" value="1"/>
</dbReference>
<comment type="similarity">
    <text evidence="2 9">Belongs to the class-III pyridoxal-phosphate-dependent aminotransferase family.</text>
</comment>
<dbReference type="OrthoDB" id="9801052at2"/>
<evidence type="ECO:0000256" key="4">
    <source>
        <dbReference type="ARBA" id="ARBA00022576"/>
    </source>
</evidence>
<dbReference type="SMR" id="F0NXE3"/>
<dbReference type="GO" id="GO:0017000">
    <property type="term" value="P:antibiotic biosynthetic process"/>
    <property type="evidence" value="ECO:0007669"/>
    <property type="project" value="InterPro"/>
</dbReference>
<evidence type="ECO:0000313" key="10">
    <source>
        <dbReference type="EMBL" id="ADX66917.1"/>
    </source>
</evidence>
<dbReference type="InterPro" id="IPR015422">
    <property type="entry name" value="PyrdxlP-dep_Trfase_small"/>
</dbReference>
<dbReference type="PIRSF" id="PIRSF000521">
    <property type="entry name" value="Transaminase_4ab_Lys_Orn"/>
    <property type="match status" value="1"/>
</dbReference>
<keyword evidence="4 10" id="KW-0032">Aminotransferase</keyword>
<gene>
    <name evidence="10" type="ordered locus">Weevi_0195</name>
</gene>
<accession>F0NXE3</accession>
<reference evidence="11" key="2">
    <citation type="journal article" date="2011" name="Stand. Genomic Sci.">
        <title>Complete genome sequence of Weeksella virosa type strain (9751T).</title>
        <authorList>
            <person name="Lang E."/>
            <person name="Teshima H."/>
            <person name="Lucas S."/>
            <person name="Lapidus A."/>
            <person name="Hammon N."/>
            <person name="Deshpande S."/>
            <person name="Nolan M."/>
            <person name="Cheng J."/>
            <person name="Pitluck S."/>
            <person name="Liolios K."/>
            <person name="Pagani I."/>
            <person name="Mikhailova N."/>
            <person name="Ivanova N."/>
            <person name="Mavromatis K."/>
            <person name="Pati A."/>
            <person name="Tapia R."/>
            <person name="Han C."/>
            <person name="Goodwin L."/>
            <person name="Chen A."/>
            <person name="Palaniappan K."/>
            <person name="Land M."/>
            <person name="Hauser L."/>
            <person name="Chang Y."/>
            <person name="Jeffries C."/>
            <person name="Brambilla E."/>
            <person name="Kopitz M."/>
            <person name="Rohde M."/>
            <person name="Goker M."/>
            <person name="Tindall B."/>
            <person name="Detter J."/>
            <person name="Woyke T."/>
            <person name="Bristow J."/>
            <person name="Eisen J."/>
            <person name="Markowitz V."/>
            <person name="Hugenholtz P."/>
            <person name="Klenk H."/>
            <person name="Kyrpides N."/>
        </authorList>
    </citation>
    <scope>NUCLEOTIDE SEQUENCE [LARGE SCALE GENOMIC DNA]</scope>
    <source>
        <strain evidence="11">ATCC 43766 / DSM 16922 / JCM 21250 / NBRC 16016 / NCTC 11634 / CL345/78</strain>
    </source>
</reference>
<dbReference type="Pfam" id="PF00202">
    <property type="entry name" value="Aminotran_3"/>
    <property type="match status" value="1"/>
</dbReference>
<evidence type="ECO:0000256" key="7">
    <source>
        <dbReference type="ARBA" id="ARBA00030921"/>
    </source>
</evidence>
<dbReference type="GO" id="GO:0045484">
    <property type="term" value="F:L-lysine 6-transaminase activity"/>
    <property type="evidence" value="ECO:0007669"/>
    <property type="project" value="UniProtKB-EC"/>
</dbReference>
<keyword evidence="11" id="KW-1185">Reference proteome</keyword>
<dbReference type="Gene3D" id="3.40.640.10">
    <property type="entry name" value="Type I PLP-dependent aspartate aminotransferase-like (Major domain)"/>
    <property type="match status" value="1"/>
</dbReference>
<dbReference type="AlphaFoldDB" id="F0NXE3"/>
<dbReference type="InterPro" id="IPR005814">
    <property type="entry name" value="Aminotrans_3"/>
</dbReference>
<dbReference type="InterPro" id="IPR015424">
    <property type="entry name" value="PyrdxlP-dep_Trfase"/>
</dbReference>
<organism evidence="10 11">
    <name type="scientific">Weeksella virosa (strain ATCC 43766 / DSM 16922 / JCM 21250 / CCUG 30538 / CDC 9751 / IAM 14551 / NBRC 16016 / NCTC 11634 / CL345/78)</name>
    <dbReference type="NCBI Taxonomy" id="865938"/>
    <lineage>
        <taxon>Bacteria</taxon>
        <taxon>Pseudomonadati</taxon>
        <taxon>Bacteroidota</taxon>
        <taxon>Flavobacteriia</taxon>
        <taxon>Flavobacteriales</taxon>
        <taxon>Weeksellaceae</taxon>
        <taxon>Weeksella</taxon>
    </lineage>
</organism>